<evidence type="ECO:0000313" key="2">
    <source>
        <dbReference type="EMBL" id="PPQ65700.1"/>
    </source>
</evidence>
<evidence type="ECO:0000313" key="3">
    <source>
        <dbReference type="Proteomes" id="UP000284842"/>
    </source>
</evidence>
<name>A0A409VHJ1_9AGAR</name>
<keyword evidence="3" id="KW-1185">Reference proteome</keyword>
<feature type="region of interest" description="Disordered" evidence="1">
    <location>
        <begin position="63"/>
        <end position="85"/>
    </location>
</feature>
<feature type="compositionally biased region" description="Polar residues" evidence="1">
    <location>
        <begin position="63"/>
        <end position="74"/>
    </location>
</feature>
<dbReference type="AlphaFoldDB" id="A0A409VHJ1"/>
<dbReference type="Proteomes" id="UP000284842">
    <property type="component" value="Unassembled WGS sequence"/>
</dbReference>
<proteinExistence type="predicted"/>
<comment type="caution">
    <text evidence="2">The sequence shown here is derived from an EMBL/GenBank/DDBJ whole genome shotgun (WGS) entry which is preliminary data.</text>
</comment>
<evidence type="ECO:0000256" key="1">
    <source>
        <dbReference type="SAM" id="MobiDB-lite"/>
    </source>
</evidence>
<dbReference type="InParanoid" id="A0A409VHJ1"/>
<accession>A0A409VHJ1</accession>
<reference evidence="2 3" key="1">
    <citation type="journal article" date="2018" name="Evol. Lett.">
        <title>Horizontal gene cluster transfer increased hallucinogenic mushroom diversity.</title>
        <authorList>
            <person name="Reynolds H.T."/>
            <person name="Vijayakumar V."/>
            <person name="Gluck-Thaler E."/>
            <person name="Korotkin H.B."/>
            <person name="Matheny P.B."/>
            <person name="Slot J.C."/>
        </authorList>
    </citation>
    <scope>NUCLEOTIDE SEQUENCE [LARGE SCALE GENOMIC DNA]</scope>
    <source>
        <strain evidence="2 3">2629</strain>
    </source>
</reference>
<sequence>MGRQYFTTPPQQIIEPIPEPCTAELYGEIWAIDSPSLEHGLYIKMSQTLQEYGLPNKFYKSPSISPSRAHSQSNDDVEGSPIDTGIQQGLATDATASTQASGMDELPGSRRVGFVVGSTALYAAFMILREEIAIPLSIDESRNAWVRRVIHRFLQGDIQTTPKAQKTTRRAMNAASSIPAEDVLEAMKWAKLLKLKRSLGVKQGKSKVEIIKLIMALKAEDDGETRLSPGPKTEFKVKQLSTIISPNAIQISPVREVPGCSDTADTVLRQTLTDNSNIPPRQARIVKKGGYEYLLYT</sequence>
<dbReference type="EMBL" id="NHTK01006060">
    <property type="protein sequence ID" value="PPQ65700.1"/>
    <property type="molecule type" value="Genomic_DNA"/>
</dbReference>
<gene>
    <name evidence="2" type="ORF">CVT24_012118</name>
</gene>
<protein>
    <submittedName>
        <fullName evidence="2">Uncharacterized protein</fullName>
    </submittedName>
</protein>
<organism evidence="2 3">
    <name type="scientific">Panaeolus cyanescens</name>
    <dbReference type="NCBI Taxonomy" id="181874"/>
    <lineage>
        <taxon>Eukaryota</taxon>
        <taxon>Fungi</taxon>
        <taxon>Dikarya</taxon>
        <taxon>Basidiomycota</taxon>
        <taxon>Agaricomycotina</taxon>
        <taxon>Agaricomycetes</taxon>
        <taxon>Agaricomycetidae</taxon>
        <taxon>Agaricales</taxon>
        <taxon>Agaricineae</taxon>
        <taxon>Galeropsidaceae</taxon>
        <taxon>Panaeolus</taxon>
    </lineage>
</organism>